<sequence>MRLFIILLLLTVSPMLRAQLQNANLQAMVDAERAFIKMAKDENTRDAFLHFLSDDAVTTGPDGPTKGKDGIRSQPVSPGWLWWEVAFCDIAASGDMGYNTGPWEFRVQPTDDKAVAFGEFHSLWKKQPDGTWKNILDIGIRHGAPAKKTTLSTTQLPLTASASNGNTTTSTLLEVDAAFLKEYVIKETSAYKKYGSGELRLSREGEFPFVSKETQQRYFDSAHPKPANLHAVDGGVASSGDLGYVYGTADVNVSVKGEPVQKKATYLRVWKKEKNKDWKIVLDVLTYN</sequence>
<evidence type="ECO:0000256" key="1">
    <source>
        <dbReference type="SAM" id="SignalP"/>
    </source>
</evidence>
<dbReference type="RefSeq" id="WP_202012543.1">
    <property type="nucleotide sequence ID" value="NZ_JAERRB010000006.1"/>
</dbReference>
<dbReference type="SUPFAM" id="SSF54427">
    <property type="entry name" value="NTF2-like"/>
    <property type="match status" value="2"/>
</dbReference>
<dbReference type="Proteomes" id="UP000613030">
    <property type="component" value="Unassembled WGS sequence"/>
</dbReference>
<feature type="chain" id="PRO_5046896914" evidence="1">
    <location>
        <begin position="19"/>
        <end position="288"/>
    </location>
</feature>
<comment type="caution">
    <text evidence="3">The sequence shown here is derived from an EMBL/GenBank/DDBJ whole genome shotgun (WGS) entry which is preliminary data.</text>
</comment>
<keyword evidence="1" id="KW-0732">Signal</keyword>
<reference evidence="3 4" key="1">
    <citation type="submission" date="2021-01" db="EMBL/GenBank/DDBJ databases">
        <title>Chryseolinea sp. Jin1 Genome sequencing and assembly.</title>
        <authorList>
            <person name="Kim I."/>
        </authorList>
    </citation>
    <scope>NUCLEOTIDE SEQUENCE [LARGE SCALE GENOMIC DNA]</scope>
    <source>
        <strain evidence="3 4">Jin1</strain>
    </source>
</reference>
<organism evidence="3 4">
    <name type="scientific">Chryseolinea lacunae</name>
    <dbReference type="NCBI Taxonomy" id="2801331"/>
    <lineage>
        <taxon>Bacteria</taxon>
        <taxon>Pseudomonadati</taxon>
        <taxon>Bacteroidota</taxon>
        <taxon>Cytophagia</taxon>
        <taxon>Cytophagales</taxon>
        <taxon>Fulvivirgaceae</taxon>
        <taxon>Chryseolinea</taxon>
    </lineage>
</organism>
<accession>A0ABS1KV13</accession>
<feature type="signal peptide" evidence="1">
    <location>
        <begin position="1"/>
        <end position="18"/>
    </location>
</feature>
<evidence type="ECO:0000259" key="2">
    <source>
        <dbReference type="Pfam" id="PF14534"/>
    </source>
</evidence>
<name>A0ABS1KV13_9BACT</name>
<protein>
    <submittedName>
        <fullName evidence="3">Nuclear transport factor 2 family protein</fullName>
    </submittedName>
</protein>
<dbReference type="InterPro" id="IPR027843">
    <property type="entry name" value="DUF4440"/>
</dbReference>
<gene>
    <name evidence="3" type="ORF">JI741_18920</name>
</gene>
<keyword evidence="4" id="KW-1185">Reference proteome</keyword>
<dbReference type="Gene3D" id="3.10.450.50">
    <property type="match status" value="2"/>
</dbReference>
<dbReference type="InterPro" id="IPR032710">
    <property type="entry name" value="NTF2-like_dom_sf"/>
</dbReference>
<dbReference type="Pfam" id="PF14534">
    <property type="entry name" value="DUF4440"/>
    <property type="match status" value="2"/>
</dbReference>
<feature type="domain" description="DUF4440" evidence="2">
    <location>
        <begin position="173"/>
        <end position="280"/>
    </location>
</feature>
<evidence type="ECO:0000313" key="3">
    <source>
        <dbReference type="EMBL" id="MBL0743313.1"/>
    </source>
</evidence>
<feature type="domain" description="DUF4440" evidence="2">
    <location>
        <begin position="41"/>
        <end position="133"/>
    </location>
</feature>
<proteinExistence type="predicted"/>
<evidence type="ECO:0000313" key="4">
    <source>
        <dbReference type="Proteomes" id="UP000613030"/>
    </source>
</evidence>
<dbReference type="EMBL" id="JAERRB010000006">
    <property type="protein sequence ID" value="MBL0743313.1"/>
    <property type="molecule type" value="Genomic_DNA"/>
</dbReference>